<evidence type="ECO:0000313" key="6">
    <source>
        <dbReference type="Proteomes" id="UP000019384"/>
    </source>
</evidence>
<evidence type="ECO:0000259" key="4">
    <source>
        <dbReference type="PROSITE" id="PS50048"/>
    </source>
</evidence>
<comment type="subcellular location">
    <subcellularLocation>
        <location evidence="1">Nucleus</location>
    </subcellularLocation>
</comment>
<feature type="region of interest" description="Disordered" evidence="3">
    <location>
        <begin position="963"/>
        <end position="985"/>
    </location>
</feature>
<dbReference type="InterPro" id="IPR021858">
    <property type="entry name" value="Fun_TF"/>
</dbReference>
<dbReference type="SUPFAM" id="SSF57701">
    <property type="entry name" value="Zn2/Cys6 DNA-binding domain"/>
    <property type="match status" value="1"/>
</dbReference>
<name>W6MG52_9ASCO</name>
<organism evidence="5 6">
    <name type="scientific">Kuraishia capsulata CBS 1993</name>
    <dbReference type="NCBI Taxonomy" id="1382522"/>
    <lineage>
        <taxon>Eukaryota</taxon>
        <taxon>Fungi</taxon>
        <taxon>Dikarya</taxon>
        <taxon>Ascomycota</taxon>
        <taxon>Saccharomycotina</taxon>
        <taxon>Pichiomycetes</taxon>
        <taxon>Pichiales</taxon>
        <taxon>Pichiaceae</taxon>
        <taxon>Kuraishia</taxon>
    </lineage>
</organism>
<dbReference type="STRING" id="1382522.W6MG52"/>
<dbReference type="PROSITE" id="PS00463">
    <property type="entry name" value="ZN2_CY6_FUNGAL_1"/>
    <property type="match status" value="1"/>
</dbReference>
<feature type="compositionally biased region" description="Low complexity" evidence="3">
    <location>
        <begin position="459"/>
        <end position="472"/>
    </location>
</feature>
<feature type="domain" description="Zn(2)-C6 fungal-type" evidence="4">
    <location>
        <begin position="44"/>
        <end position="73"/>
    </location>
</feature>
<dbReference type="GeneID" id="34517833"/>
<dbReference type="Pfam" id="PF00172">
    <property type="entry name" value="Zn_clus"/>
    <property type="match status" value="1"/>
</dbReference>
<keyword evidence="2" id="KW-0539">Nucleus</keyword>
<dbReference type="GO" id="GO:0000981">
    <property type="term" value="F:DNA-binding transcription factor activity, RNA polymerase II-specific"/>
    <property type="evidence" value="ECO:0007669"/>
    <property type="project" value="InterPro"/>
</dbReference>
<dbReference type="InterPro" id="IPR001138">
    <property type="entry name" value="Zn2Cys6_DnaBD"/>
</dbReference>
<dbReference type="Pfam" id="PF11951">
    <property type="entry name" value="Fungal_trans_2"/>
    <property type="match status" value="1"/>
</dbReference>
<evidence type="ECO:0000313" key="5">
    <source>
        <dbReference type="EMBL" id="CDK24428.1"/>
    </source>
</evidence>
<dbReference type="GO" id="GO:0045944">
    <property type="term" value="P:positive regulation of transcription by RNA polymerase II"/>
    <property type="evidence" value="ECO:0007669"/>
    <property type="project" value="TreeGrafter"/>
</dbReference>
<dbReference type="InterPro" id="IPR036864">
    <property type="entry name" value="Zn2-C6_fun-type_DNA-bd_sf"/>
</dbReference>
<feature type="region of interest" description="Disordered" evidence="3">
    <location>
        <begin position="445"/>
        <end position="472"/>
    </location>
</feature>
<dbReference type="GO" id="GO:0008270">
    <property type="term" value="F:zinc ion binding"/>
    <property type="evidence" value="ECO:0007669"/>
    <property type="project" value="InterPro"/>
</dbReference>
<sequence length="1036" mass="112779">MSSSMKSAESVVSLSSSTSSTPSLKRSAPPPADDKRKKTKSRNGCLTCKKKRLKCSEERPFCGNCQKRNVLCSGYATAFKWKTFDDTATGQKVSMQNSQKHVPQVSRPNIERESMLLSANSDLVQKALEAATLSVTGRSTAEIAIANDLIAKGRNPELARALVSTINNFNLAQAIKKDGNVTSASSQSDALMQTNLQSNLQSGDQPVQIKSETPAPKAKSVRLQRGLSPTDLLNPTKSDTKSSSSSTSAAPSDLENGLDEESKGSLLVHPRPDIFSTRAPSPDFHPPSAGISPFSMSSPSDFFKVASPTVSNAQSPLNLHAPQRRESLSVAVMSPGNPLLELISMSTKADGYLDSPRLAAALSDNPAAMEQFQAIAASSPNFGTIGTPGGIQQPLNADQIASHIASPSFSSFISAFTNFEGDLAVPSPGNLDMVANSPEVSHIKAKEEEDKLQRSKNRSSSQSAYPSTSSQSGQMVVVKNYTSNSPESAASPFDISKLPKYVELGDQYSKMLSAFDRYTCGIMSMKNGPTENPWRTVVLPLARDYSVMFNALSSMTCFHVARGDSVLRSQGMKHMKTAIVELVHGLKDKTIPPDVALATCIALAMSEAWDRHISTGIAHLKGARTMILQILQNIKTNMGASHLTTGDSTISAVSPGSRTMSVGSTMDSDIESLHRSNSSGSMYRSNSSSSLCAKDDVVPKGLKFLFNAWVYFDVLARMTSEEDDETYENVKDEESDFAVVTDDDVTEIPRKKKRSSTKSKSKQPNLLEAFKSFNLKGGDEIDPLLGVGQTLFPIIGRVASLISKVRKENKNSLTIVSQAVELKSELEKWQPSSSAFKNTQIEDPLLDLASAISTAEAYRYSTLIYLHQAVPEIPSKSSHALAEKVLMLFASIPASSRTCIAHIFPLLVASCEARPGDERAWCKNRWELLSQKLWIGNVDRSLEVVKEVWARKDIFKKRKMKAKAQSQYDGSNSSNDHRGSNGSEDEEHHARLAFQISGYLNSEDDNVGFEFEGDRIKSWTHWTTVMKDWGWEVLLG</sequence>
<dbReference type="Proteomes" id="UP000019384">
    <property type="component" value="Unassembled WGS sequence"/>
</dbReference>
<feature type="compositionally biased region" description="Low complexity" evidence="3">
    <location>
        <begin position="1"/>
        <end position="27"/>
    </location>
</feature>
<dbReference type="PANTHER" id="PTHR37534:SF15">
    <property type="entry name" value="ZN(II)2CYS6 TRANSCRIPTION FACTOR (EUROFUNG)"/>
    <property type="match status" value="1"/>
</dbReference>
<dbReference type="CDD" id="cd00067">
    <property type="entry name" value="GAL4"/>
    <property type="match status" value="1"/>
</dbReference>
<reference evidence="5" key="1">
    <citation type="submission" date="2013-12" db="EMBL/GenBank/DDBJ databases">
        <authorList>
            <person name="Genoscope - CEA"/>
        </authorList>
    </citation>
    <scope>NUCLEOTIDE SEQUENCE</scope>
    <source>
        <strain evidence="5">CBS 1993</strain>
    </source>
</reference>
<dbReference type="PROSITE" id="PS50048">
    <property type="entry name" value="ZN2_CY6_FUNGAL_2"/>
    <property type="match status" value="1"/>
</dbReference>
<dbReference type="GO" id="GO:0000976">
    <property type="term" value="F:transcription cis-regulatory region binding"/>
    <property type="evidence" value="ECO:0007669"/>
    <property type="project" value="TreeGrafter"/>
</dbReference>
<keyword evidence="6" id="KW-1185">Reference proteome</keyword>
<reference evidence="5" key="2">
    <citation type="submission" date="2014-02" db="EMBL/GenBank/DDBJ databases">
        <title>Complete DNA sequence of /Kuraishia capsulata/ illustrates novel genomic features among budding yeasts (/Saccharomycotina/).</title>
        <authorList>
            <person name="Morales L."/>
            <person name="Noel B."/>
            <person name="Porcel B."/>
            <person name="Marcet-Houben M."/>
            <person name="Hullo M-F."/>
            <person name="Sacerdot C."/>
            <person name="Tekaia F."/>
            <person name="Leh-Louis V."/>
            <person name="Despons L."/>
            <person name="Khanna V."/>
            <person name="Aury J-M."/>
            <person name="Barbe V."/>
            <person name="Couloux A."/>
            <person name="Labadie K."/>
            <person name="Pelletier E."/>
            <person name="Souciet J-L."/>
            <person name="Boekhout T."/>
            <person name="Gabaldon T."/>
            <person name="Wincker P."/>
            <person name="Dujon B."/>
        </authorList>
    </citation>
    <scope>NUCLEOTIDE SEQUENCE</scope>
    <source>
        <strain evidence="5">CBS 1993</strain>
    </source>
</reference>
<dbReference type="EMBL" id="HG793125">
    <property type="protein sequence ID" value="CDK24428.1"/>
    <property type="molecule type" value="Genomic_DNA"/>
</dbReference>
<dbReference type="HOGENOM" id="CLU_011075_0_0_1"/>
<dbReference type="PANTHER" id="PTHR37534">
    <property type="entry name" value="TRANSCRIPTIONAL ACTIVATOR PROTEIN UGA3"/>
    <property type="match status" value="1"/>
</dbReference>
<feature type="compositionally biased region" description="Polar residues" evidence="3">
    <location>
        <begin position="199"/>
        <end position="211"/>
    </location>
</feature>
<evidence type="ECO:0000256" key="2">
    <source>
        <dbReference type="ARBA" id="ARBA00023242"/>
    </source>
</evidence>
<dbReference type="Gene3D" id="4.10.240.10">
    <property type="entry name" value="Zn(2)-C6 fungal-type DNA-binding domain"/>
    <property type="match status" value="1"/>
</dbReference>
<dbReference type="OrthoDB" id="3886144at2759"/>
<dbReference type="SMART" id="SM00066">
    <property type="entry name" value="GAL4"/>
    <property type="match status" value="1"/>
</dbReference>
<gene>
    <name evidence="5" type="ORF">KUCA_T00000390001</name>
</gene>
<evidence type="ECO:0000256" key="3">
    <source>
        <dbReference type="SAM" id="MobiDB-lite"/>
    </source>
</evidence>
<evidence type="ECO:0000256" key="1">
    <source>
        <dbReference type="ARBA" id="ARBA00004123"/>
    </source>
</evidence>
<feature type="region of interest" description="Disordered" evidence="3">
    <location>
        <begin position="199"/>
        <end position="284"/>
    </location>
</feature>
<accession>W6MG52</accession>
<proteinExistence type="predicted"/>
<dbReference type="RefSeq" id="XP_022456445.1">
    <property type="nucleotide sequence ID" value="XM_022604926.1"/>
</dbReference>
<feature type="region of interest" description="Disordered" evidence="3">
    <location>
        <begin position="1"/>
        <end position="41"/>
    </location>
</feature>
<protein>
    <recommendedName>
        <fullName evidence="4">Zn(2)-C6 fungal-type domain-containing protein</fullName>
    </recommendedName>
</protein>
<feature type="compositionally biased region" description="Polar residues" evidence="3">
    <location>
        <begin position="964"/>
        <end position="974"/>
    </location>
</feature>
<dbReference type="AlphaFoldDB" id="W6MG52"/>
<dbReference type="GO" id="GO:0005634">
    <property type="term" value="C:nucleus"/>
    <property type="evidence" value="ECO:0007669"/>
    <property type="project" value="UniProtKB-SubCell"/>
</dbReference>
<feature type="compositionally biased region" description="Low complexity" evidence="3">
    <location>
        <begin position="235"/>
        <end position="253"/>
    </location>
</feature>